<organism evidence="3 4">
    <name type="scientific">Alkalicoccus urumqiensis</name>
    <name type="common">Bacillus urumqiensis</name>
    <dbReference type="NCBI Taxonomy" id="1548213"/>
    <lineage>
        <taxon>Bacteria</taxon>
        <taxon>Bacillati</taxon>
        <taxon>Bacillota</taxon>
        <taxon>Bacilli</taxon>
        <taxon>Bacillales</taxon>
        <taxon>Bacillaceae</taxon>
        <taxon>Alkalicoccus</taxon>
    </lineage>
</organism>
<feature type="transmembrane region" description="Helical" evidence="1">
    <location>
        <begin position="130"/>
        <end position="148"/>
    </location>
</feature>
<protein>
    <recommendedName>
        <fullName evidence="2">Phosphatidic acid phosphatase type 2/haloperoxidase domain-containing protein</fullName>
    </recommendedName>
</protein>
<keyword evidence="1" id="KW-0472">Membrane</keyword>
<dbReference type="Gene3D" id="1.20.144.10">
    <property type="entry name" value="Phosphatidic acid phosphatase type 2/haloperoxidase"/>
    <property type="match status" value="2"/>
</dbReference>
<name>A0A2P6MGL7_ALKUR</name>
<dbReference type="CDD" id="cd03392">
    <property type="entry name" value="PAP2_like_2"/>
    <property type="match status" value="1"/>
</dbReference>
<evidence type="ECO:0000313" key="4">
    <source>
        <dbReference type="Proteomes" id="UP000243650"/>
    </source>
</evidence>
<dbReference type="EMBL" id="PVNS01000008">
    <property type="protein sequence ID" value="PRO65429.1"/>
    <property type="molecule type" value="Genomic_DNA"/>
</dbReference>
<evidence type="ECO:0000313" key="3">
    <source>
        <dbReference type="EMBL" id="PRO65429.1"/>
    </source>
</evidence>
<dbReference type="InterPro" id="IPR036938">
    <property type="entry name" value="PAP2/HPO_sf"/>
</dbReference>
<feature type="transmembrane region" description="Helical" evidence="1">
    <location>
        <begin position="160"/>
        <end position="178"/>
    </location>
</feature>
<sequence>MAFMTYLRWTAGAFAAVALLVFLFIGWEVSDGGMTGLDRFVSQTVFQLQNPDLIGIMGVITELGSVWFLTLMTVLLLGFLLWKRRYLDSAAASIVMLGTALLTALMKQLYGRERPTTTEQYDATGFSYPSGHSSGAAAFYGLVLYFIWVSPWRPGTKVTASLVPLFTAAAVALSRVFLDVHYASDLAGGFAFGAAWMILCLLAADYFRNK</sequence>
<dbReference type="PANTHER" id="PTHR14969">
    <property type="entry name" value="SPHINGOSINE-1-PHOSPHATE PHOSPHOHYDROLASE"/>
    <property type="match status" value="1"/>
</dbReference>
<keyword evidence="4" id="KW-1185">Reference proteome</keyword>
<evidence type="ECO:0000256" key="1">
    <source>
        <dbReference type="SAM" id="Phobius"/>
    </source>
</evidence>
<dbReference type="SUPFAM" id="SSF48317">
    <property type="entry name" value="Acid phosphatase/Vanadium-dependent haloperoxidase"/>
    <property type="match status" value="1"/>
</dbReference>
<dbReference type="SMART" id="SM00014">
    <property type="entry name" value="acidPPc"/>
    <property type="match status" value="1"/>
</dbReference>
<dbReference type="InterPro" id="IPR000326">
    <property type="entry name" value="PAP2/HPO"/>
</dbReference>
<dbReference type="Proteomes" id="UP000243650">
    <property type="component" value="Unassembled WGS sequence"/>
</dbReference>
<evidence type="ECO:0000259" key="2">
    <source>
        <dbReference type="SMART" id="SM00014"/>
    </source>
</evidence>
<gene>
    <name evidence="3" type="ORF">C6I21_09730</name>
</gene>
<feature type="transmembrane region" description="Helical" evidence="1">
    <location>
        <begin position="53"/>
        <end position="82"/>
    </location>
</feature>
<reference evidence="3 4" key="1">
    <citation type="submission" date="2018-03" db="EMBL/GenBank/DDBJ databases">
        <title>Bacillus urumqiensis sp. nov., a moderately haloalkaliphilic bacterium isolated from a salt lake.</title>
        <authorList>
            <person name="Zhao B."/>
            <person name="Liao Z."/>
        </authorList>
    </citation>
    <scope>NUCLEOTIDE SEQUENCE [LARGE SCALE GENOMIC DNA]</scope>
    <source>
        <strain evidence="3 4">BZ-SZ-XJ18</strain>
    </source>
</reference>
<keyword evidence="1" id="KW-1133">Transmembrane helix</keyword>
<dbReference type="PANTHER" id="PTHR14969:SF13">
    <property type="entry name" value="AT30094P"/>
    <property type="match status" value="1"/>
</dbReference>
<keyword evidence="1" id="KW-0812">Transmembrane</keyword>
<dbReference type="RefSeq" id="WP_105959268.1">
    <property type="nucleotide sequence ID" value="NZ_PVNS01000008.1"/>
</dbReference>
<dbReference type="OrthoDB" id="9789113at2"/>
<feature type="transmembrane region" description="Helical" evidence="1">
    <location>
        <begin position="89"/>
        <end position="110"/>
    </location>
</feature>
<dbReference type="Pfam" id="PF01569">
    <property type="entry name" value="PAP2"/>
    <property type="match status" value="1"/>
</dbReference>
<feature type="transmembrane region" description="Helical" evidence="1">
    <location>
        <begin position="190"/>
        <end position="207"/>
    </location>
</feature>
<feature type="transmembrane region" description="Helical" evidence="1">
    <location>
        <begin position="7"/>
        <end position="27"/>
    </location>
</feature>
<feature type="domain" description="Phosphatidic acid phosphatase type 2/haloperoxidase" evidence="2">
    <location>
        <begin position="86"/>
        <end position="201"/>
    </location>
</feature>
<dbReference type="AlphaFoldDB" id="A0A2P6MGL7"/>
<comment type="caution">
    <text evidence="3">The sequence shown here is derived from an EMBL/GenBank/DDBJ whole genome shotgun (WGS) entry which is preliminary data.</text>
</comment>
<proteinExistence type="predicted"/>
<accession>A0A2P6MGL7</accession>